<sequence length="124" mass="13277">MASGTLFIGAAVVALTVGAALADVECAWPKALLEVRDQLSDEVQATSQQLVQMAIMLEKIEDKLDRMDRQSMLPLHPQTAAPVNGSLFKTQVGTALLGRPTNMRMHLCATCVPDPPVDMISSST</sequence>
<feature type="chain" id="PRO_5013071332" evidence="1">
    <location>
        <begin position="23"/>
        <end position="124"/>
    </location>
</feature>
<evidence type="ECO:0000256" key="1">
    <source>
        <dbReference type="SAM" id="SignalP"/>
    </source>
</evidence>
<dbReference type="EMBL" id="MNPL01031755">
    <property type="protein sequence ID" value="OQR66602.1"/>
    <property type="molecule type" value="Genomic_DNA"/>
</dbReference>
<feature type="signal peptide" evidence="1">
    <location>
        <begin position="1"/>
        <end position="22"/>
    </location>
</feature>
<dbReference type="Proteomes" id="UP000192247">
    <property type="component" value="Unassembled WGS sequence"/>
</dbReference>
<organism evidence="2 3">
    <name type="scientific">Tropilaelaps mercedesae</name>
    <dbReference type="NCBI Taxonomy" id="418985"/>
    <lineage>
        <taxon>Eukaryota</taxon>
        <taxon>Metazoa</taxon>
        <taxon>Ecdysozoa</taxon>
        <taxon>Arthropoda</taxon>
        <taxon>Chelicerata</taxon>
        <taxon>Arachnida</taxon>
        <taxon>Acari</taxon>
        <taxon>Parasitiformes</taxon>
        <taxon>Mesostigmata</taxon>
        <taxon>Gamasina</taxon>
        <taxon>Dermanyssoidea</taxon>
        <taxon>Laelapidae</taxon>
        <taxon>Tropilaelaps</taxon>
    </lineage>
</organism>
<dbReference type="InParanoid" id="A0A1V9WZS4"/>
<protein>
    <submittedName>
        <fullName evidence="2">Fibroleukin-like</fullName>
    </submittedName>
</protein>
<keyword evidence="3" id="KW-1185">Reference proteome</keyword>
<proteinExistence type="predicted"/>
<gene>
    <name evidence="2" type="ORF">BIW11_14044</name>
</gene>
<name>A0A1V9WZS4_9ACAR</name>
<evidence type="ECO:0000313" key="3">
    <source>
        <dbReference type="Proteomes" id="UP000192247"/>
    </source>
</evidence>
<reference evidence="2 3" key="1">
    <citation type="journal article" date="2017" name="Gigascience">
        <title>Draft genome of the honey bee ectoparasitic mite, Tropilaelaps mercedesae, is shaped by the parasitic life history.</title>
        <authorList>
            <person name="Dong X."/>
            <person name="Armstrong S.D."/>
            <person name="Xia D."/>
            <person name="Makepeace B.L."/>
            <person name="Darby A.C."/>
            <person name="Kadowaki T."/>
        </authorList>
    </citation>
    <scope>NUCLEOTIDE SEQUENCE [LARGE SCALE GENOMIC DNA]</scope>
    <source>
        <strain evidence="2">Wuxi-XJTLU</strain>
    </source>
</reference>
<comment type="caution">
    <text evidence="2">The sequence shown here is derived from an EMBL/GenBank/DDBJ whole genome shotgun (WGS) entry which is preliminary data.</text>
</comment>
<keyword evidence="1" id="KW-0732">Signal</keyword>
<dbReference type="AlphaFoldDB" id="A0A1V9WZS4"/>
<evidence type="ECO:0000313" key="2">
    <source>
        <dbReference type="EMBL" id="OQR66602.1"/>
    </source>
</evidence>
<accession>A0A1V9WZS4</accession>